<dbReference type="RefSeq" id="WP_173222160.1">
    <property type="nucleotide sequence ID" value="NZ_CP048104.1"/>
</dbReference>
<dbReference type="Pfam" id="PF13157">
    <property type="entry name" value="Enas"/>
    <property type="match status" value="1"/>
</dbReference>
<evidence type="ECO:0000259" key="1">
    <source>
        <dbReference type="Pfam" id="PF13157"/>
    </source>
</evidence>
<dbReference type="Proteomes" id="UP000503088">
    <property type="component" value="Chromosome"/>
</dbReference>
<accession>A0A7D4C6K6</accession>
<feature type="domain" description="Endospore appendages core" evidence="1">
    <location>
        <begin position="43"/>
        <end position="147"/>
    </location>
</feature>
<organism evidence="2 3">
    <name type="scientific">Kroppenstedtia pulmonis</name>
    <dbReference type="NCBI Taxonomy" id="1380685"/>
    <lineage>
        <taxon>Bacteria</taxon>
        <taxon>Bacillati</taxon>
        <taxon>Bacillota</taxon>
        <taxon>Bacilli</taxon>
        <taxon>Bacillales</taxon>
        <taxon>Thermoactinomycetaceae</taxon>
        <taxon>Kroppenstedtia</taxon>
    </lineage>
</organism>
<dbReference type="InterPro" id="IPR025055">
    <property type="entry name" value="Ena_core"/>
</dbReference>
<dbReference type="KEGG" id="kpul:GXN76_08185"/>
<evidence type="ECO:0000313" key="2">
    <source>
        <dbReference type="EMBL" id="QKG84456.1"/>
    </source>
</evidence>
<gene>
    <name evidence="2" type="ORF">GXN76_08185</name>
</gene>
<sequence length="169" mass="19495">MYECKVRNRNTRNRRLKKRKIKCKGPQHRKCMHKFRKKPAKKQKGTPVSHKLCGNILLNDQHTLEIMEIWKKRIKQDATLTLSVFNSTGSTAPLQVLVNRKEEKSDTFTVPPGNTLSTTVCNVDSIRVFRIDKGKVEGKFCLDIVFPFSAKKQIRSHSIRFSQEELAGV</sequence>
<evidence type="ECO:0000313" key="3">
    <source>
        <dbReference type="Proteomes" id="UP000503088"/>
    </source>
</evidence>
<dbReference type="EMBL" id="CP048104">
    <property type="protein sequence ID" value="QKG84456.1"/>
    <property type="molecule type" value="Genomic_DNA"/>
</dbReference>
<dbReference type="AlphaFoldDB" id="A0A7D4C6K6"/>
<keyword evidence="3" id="KW-1185">Reference proteome</keyword>
<reference evidence="2 3" key="1">
    <citation type="submission" date="2020-01" db="EMBL/GenBank/DDBJ databases">
        <authorList>
            <person name="Gulvik C.A."/>
            <person name="Batra D.G."/>
        </authorList>
    </citation>
    <scope>NUCLEOTIDE SEQUENCE [LARGE SCALE GENOMIC DNA]</scope>
    <source>
        <strain evidence="2 3">W9323</strain>
    </source>
</reference>
<protein>
    <submittedName>
        <fullName evidence="2">DUF3992 domain-containing protein</fullName>
    </submittedName>
</protein>
<proteinExistence type="predicted"/>
<name>A0A7D4C6K6_9BACL</name>